<comment type="caution">
    <text evidence="4">The sequence shown here is derived from an EMBL/GenBank/DDBJ whole genome shotgun (WGS) entry which is preliminary data.</text>
</comment>
<dbReference type="SUPFAM" id="SSF47473">
    <property type="entry name" value="EF-hand"/>
    <property type="match status" value="1"/>
</dbReference>
<protein>
    <recommendedName>
        <fullName evidence="3">EF-hand domain-containing protein</fullName>
    </recommendedName>
</protein>
<feature type="compositionally biased region" description="Low complexity" evidence="2">
    <location>
        <begin position="788"/>
        <end position="798"/>
    </location>
</feature>
<proteinExistence type="predicted"/>
<feature type="compositionally biased region" description="Basic and acidic residues" evidence="2">
    <location>
        <begin position="125"/>
        <end position="148"/>
    </location>
</feature>
<evidence type="ECO:0000256" key="1">
    <source>
        <dbReference type="ARBA" id="ARBA00022837"/>
    </source>
</evidence>
<feature type="region of interest" description="Disordered" evidence="2">
    <location>
        <begin position="699"/>
        <end position="722"/>
    </location>
</feature>
<dbReference type="PROSITE" id="PS00018">
    <property type="entry name" value="EF_HAND_1"/>
    <property type="match status" value="1"/>
</dbReference>
<sequence length="816" mass="88371">MDFEPEYALLRAASEQAWAIEKRLGVALTDYMRDERRVDWRTVDIPRDVAARIAHVAARLQQDPNMEISRPKPVRRKPAVILPKPKAVARALVSRPAVVPVTAPPPSKVVKPANAARATALRAGIREARANKDNERKKANQAAEDKRKAAAAKQTRRAPDPKSPAAPVTAVRLDLERTRDAAPPSTEVPLPSKSLPPQVSSSPALPSVPQHPPQSLPPIALSPLPADAAAPTKAINNPPTAPPSPVALATTQQSSPMPHQSTIPYSHPPPVMTQQVVSGIGRQVLSDHRTMPSATFGFAEGTAAMSPALLRRLFNDLDADRDGRLTKLEVSVALHRLRIPAHPTRITLFFEQAAQLSSSARLLIDFRQFTAFVFAAREHPEPTAAVPLRRRQLPPVASQPPIVLPEEPPPYLERTVADYIVNRVAESLHEEQPPAASDSVDEATLLSLARQLLAEQIKAAEGVKGLGLEPEQLHEPLPSEVVELDATCDDEVQDLVKALVQRRVREVQSEVLAPPLLSPLSPLPSKELADTATDTEDLTATPAPEVEDKEVQAADEVPPVVTLTLEELPGRTLLGKLLHASPDQRASMGLRRPENGAESTTLLTTLRAMRARRLQHPPPSDANDVPLEHVRSPSVPAIVAELPPPPPPPHSPTTQHSFLPAASDPMTATSEVPIAPKLYMPPAARAVISSVETLSPYTVTSQQADDRFSEGEIPEPHTLSDGEIDEPVARHAFYHTQKMRFERKEAIRRSRWSPSSSLEDGELYQQGNDDMSEGGFDNGDEDLPPCLSSSSDGSFTGSVRAASSTGSIESGQFNFL</sequence>
<feature type="compositionally biased region" description="Polar residues" evidence="2">
    <location>
        <begin position="195"/>
        <end position="204"/>
    </location>
</feature>
<dbReference type="PROSITE" id="PS50222">
    <property type="entry name" value="EF_HAND_2"/>
    <property type="match status" value="1"/>
</dbReference>
<dbReference type="GO" id="GO:0005509">
    <property type="term" value="F:calcium ion binding"/>
    <property type="evidence" value="ECO:0007669"/>
    <property type="project" value="InterPro"/>
</dbReference>
<dbReference type="InterPro" id="IPR011992">
    <property type="entry name" value="EF-hand-dom_pair"/>
</dbReference>
<dbReference type="EMBL" id="JNBR01002429">
    <property type="protein sequence ID" value="OQR82638.1"/>
    <property type="molecule type" value="Genomic_DNA"/>
</dbReference>
<feature type="compositionally biased region" description="Polar residues" evidence="2">
    <location>
        <begin position="801"/>
        <end position="816"/>
    </location>
</feature>
<reference evidence="4 5" key="1">
    <citation type="journal article" date="2014" name="Genome Biol. Evol.">
        <title>The secreted proteins of Achlya hypogyna and Thraustotheca clavata identify the ancestral oomycete secretome and reveal gene acquisitions by horizontal gene transfer.</title>
        <authorList>
            <person name="Misner I."/>
            <person name="Blouin N."/>
            <person name="Leonard G."/>
            <person name="Richards T.A."/>
            <person name="Lane C.E."/>
        </authorList>
    </citation>
    <scope>NUCLEOTIDE SEQUENCE [LARGE SCALE GENOMIC DNA]</scope>
    <source>
        <strain evidence="4 5">ATCC 48635</strain>
    </source>
</reference>
<feature type="region of interest" description="Disordered" evidence="2">
    <location>
        <begin position="180"/>
        <end position="270"/>
    </location>
</feature>
<dbReference type="OrthoDB" id="168431at2759"/>
<evidence type="ECO:0000313" key="5">
    <source>
        <dbReference type="Proteomes" id="UP000243579"/>
    </source>
</evidence>
<evidence type="ECO:0000313" key="4">
    <source>
        <dbReference type="EMBL" id="OQR82638.1"/>
    </source>
</evidence>
<dbReference type="InterPro" id="IPR002048">
    <property type="entry name" value="EF_hand_dom"/>
</dbReference>
<keyword evidence="1" id="KW-0106">Calcium</keyword>
<dbReference type="InterPro" id="IPR018247">
    <property type="entry name" value="EF_Hand_1_Ca_BS"/>
</dbReference>
<feature type="region of interest" description="Disordered" evidence="2">
    <location>
        <begin position="745"/>
        <end position="816"/>
    </location>
</feature>
<organism evidence="4 5">
    <name type="scientific">Achlya hypogyna</name>
    <name type="common">Oomycete</name>
    <name type="synonym">Protoachlya hypogyna</name>
    <dbReference type="NCBI Taxonomy" id="1202772"/>
    <lineage>
        <taxon>Eukaryota</taxon>
        <taxon>Sar</taxon>
        <taxon>Stramenopiles</taxon>
        <taxon>Oomycota</taxon>
        <taxon>Saprolegniomycetes</taxon>
        <taxon>Saprolegniales</taxon>
        <taxon>Achlyaceae</taxon>
        <taxon>Achlya</taxon>
    </lineage>
</organism>
<dbReference type="AlphaFoldDB" id="A0A1V9YAC9"/>
<dbReference type="Proteomes" id="UP000243579">
    <property type="component" value="Unassembled WGS sequence"/>
</dbReference>
<feature type="domain" description="EF-hand" evidence="3">
    <location>
        <begin position="305"/>
        <end position="340"/>
    </location>
</feature>
<keyword evidence="5" id="KW-1185">Reference proteome</keyword>
<evidence type="ECO:0000256" key="2">
    <source>
        <dbReference type="SAM" id="MobiDB-lite"/>
    </source>
</evidence>
<evidence type="ECO:0000259" key="3">
    <source>
        <dbReference type="PROSITE" id="PS50222"/>
    </source>
</evidence>
<feature type="compositionally biased region" description="Basic and acidic residues" evidence="2">
    <location>
        <begin position="704"/>
        <end position="720"/>
    </location>
</feature>
<gene>
    <name evidence="4" type="ORF">ACHHYP_15718</name>
</gene>
<feature type="region of interest" description="Disordered" evidence="2">
    <location>
        <begin position="125"/>
        <end position="168"/>
    </location>
</feature>
<name>A0A1V9YAC9_ACHHY</name>
<accession>A0A1V9YAC9</accession>
<feature type="compositionally biased region" description="Low complexity" evidence="2">
    <location>
        <begin position="217"/>
        <end position="231"/>
    </location>
</feature>
<feature type="compositionally biased region" description="Polar residues" evidence="2">
    <location>
        <begin position="249"/>
        <end position="264"/>
    </location>
</feature>